<dbReference type="InterPro" id="IPR008978">
    <property type="entry name" value="HSP20-like_chaperone"/>
</dbReference>
<name>A0A1I3XB93_HALDA</name>
<dbReference type="Gene3D" id="2.60.40.790">
    <property type="match status" value="1"/>
</dbReference>
<dbReference type="CDD" id="cd00298">
    <property type="entry name" value="ACD_sHsps_p23-like"/>
    <property type="match status" value="1"/>
</dbReference>
<proteinExistence type="predicted"/>
<evidence type="ECO:0000313" key="1">
    <source>
        <dbReference type="EMBL" id="SFK16321.1"/>
    </source>
</evidence>
<evidence type="ECO:0000313" key="2">
    <source>
        <dbReference type="Proteomes" id="UP000183557"/>
    </source>
</evidence>
<reference evidence="2" key="1">
    <citation type="submission" date="2016-10" db="EMBL/GenBank/DDBJ databases">
        <authorList>
            <person name="Varghese N."/>
            <person name="Submissions S."/>
        </authorList>
    </citation>
    <scope>NUCLEOTIDE SEQUENCE [LARGE SCALE GENOMIC DNA]</scope>
    <source>
        <strain evidence="2">CGMCC 1.3704</strain>
    </source>
</reference>
<dbReference type="SUPFAM" id="SSF49764">
    <property type="entry name" value="HSP20-like chaperones"/>
    <property type="match status" value="1"/>
</dbReference>
<dbReference type="Proteomes" id="UP000183557">
    <property type="component" value="Unassembled WGS sequence"/>
</dbReference>
<protein>
    <submittedName>
        <fullName evidence="1">Molecular chaperone IbpA, HSP20 family</fullName>
    </submittedName>
</protein>
<dbReference type="OrthoDB" id="2691949at2"/>
<dbReference type="EMBL" id="FOSB01000008">
    <property type="protein sequence ID" value="SFK16321.1"/>
    <property type="molecule type" value="Genomic_DNA"/>
</dbReference>
<accession>A0A1I3XB93</accession>
<organism evidence="1 2">
    <name type="scientific">Halobacillus dabanensis</name>
    <dbReference type="NCBI Taxonomy" id="240302"/>
    <lineage>
        <taxon>Bacteria</taxon>
        <taxon>Bacillati</taxon>
        <taxon>Bacillota</taxon>
        <taxon>Bacilli</taxon>
        <taxon>Bacillales</taxon>
        <taxon>Bacillaceae</taxon>
        <taxon>Halobacillus</taxon>
    </lineage>
</organism>
<sequence>MKDFMNWFNPLGQKGSMLPDPLMDMTKMNEFVQKSIEEALNPSQQGEGHSPPFQEREGDYKVVELMREIVVTIQKPIEVDVESIRLSVGNGKLFVDGIHYGRMTIPLPAHTSRRNIYAQYSDGIIEVRLPKKNSDEKEIFLHY</sequence>
<dbReference type="AlphaFoldDB" id="A0A1I3XB93"/>
<gene>
    <name evidence="1" type="ORF">SAMN04487936_10882</name>
</gene>
<keyword evidence="2" id="KW-1185">Reference proteome</keyword>